<dbReference type="InterPro" id="IPR053208">
    <property type="entry name" value="GMC_Oxidoreductase_CD"/>
</dbReference>
<dbReference type="Pfam" id="PF16010">
    <property type="entry name" value="CDH-cyt"/>
    <property type="match status" value="1"/>
</dbReference>
<keyword evidence="1" id="KW-0732">Signal</keyword>
<dbReference type="PANTHER" id="PTHR47190">
    <property type="entry name" value="DEHYDROGENASE, PUTATIVE-RELATED"/>
    <property type="match status" value="1"/>
</dbReference>
<dbReference type="OrthoDB" id="413885at2759"/>
<dbReference type="Proteomes" id="UP000054144">
    <property type="component" value="Unassembled WGS sequence"/>
</dbReference>
<feature type="signal peptide" evidence="1">
    <location>
        <begin position="1"/>
        <end position="21"/>
    </location>
</feature>
<dbReference type="Gene3D" id="2.60.40.1210">
    <property type="entry name" value="Cellobiose dehydrogenase, cytochrome domain"/>
    <property type="match status" value="1"/>
</dbReference>
<feature type="non-terminal residue" evidence="3">
    <location>
        <position position="208"/>
    </location>
</feature>
<dbReference type="PANTHER" id="PTHR47190:SF4">
    <property type="entry name" value="DEHYDROGENASE, PUTATIVE-RELATED"/>
    <property type="match status" value="1"/>
</dbReference>
<evidence type="ECO:0000313" key="4">
    <source>
        <dbReference type="Proteomes" id="UP000054144"/>
    </source>
</evidence>
<evidence type="ECO:0000313" key="3">
    <source>
        <dbReference type="EMBL" id="KIY52484.1"/>
    </source>
</evidence>
<dbReference type="EMBL" id="KN881643">
    <property type="protein sequence ID" value="KIY52484.1"/>
    <property type="molecule type" value="Genomic_DNA"/>
</dbReference>
<protein>
    <submittedName>
        <fullName evidence="3">CBD9-like protein</fullName>
    </submittedName>
</protein>
<gene>
    <name evidence="3" type="ORF">FISHEDRAFT_15610</name>
</gene>
<dbReference type="SUPFAM" id="SSF49344">
    <property type="entry name" value="CBD9-like"/>
    <property type="match status" value="1"/>
</dbReference>
<dbReference type="CDD" id="cd09630">
    <property type="entry name" value="CDH_like_cytochrome"/>
    <property type="match status" value="1"/>
</dbReference>
<accession>A0A0D7AL55</accession>
<feature type="chain" id="PRO_5002316498" evidence="1">
    <location>
        <begin position="22"/>
        <end position="208"/>
    </location>
</feature>
<reference evidence="3 4" key="1">
    <citation type="journal article" date="2015" name="Fungal Genet. Biol.">
        <title>Evolution of novel wood decay mechanisms in Agaricales revealed by the genome sequences of Fistulina hepatica and Cylindrobasidium torrendii.</title>
        <authorList>
            <person name="Floudas D."/>
            <person name="Held B.W."/>
            <person name="Riley R."/>
            <person name="Nagy L.G."/>
            <person name="Koehler G."/>
            <person name="Ransdell A.S."/>
            <person name="Younus H."/>
            <person name="Chow J."/>
            <person name="Chiniquy J."/>
            <person name="Lipzen A."/>
            <person name="Tritt A."/>
            <person name="Sun H."/>
            <person name="Haridas S."/>
            <person name="LaButti K."/>
            <person name="Ohm R.A."/>
            <person name="Kues U."/>
            <person name="Blanchette R.A."/>
            <person name="Grigoriev I.V."/>
            <person name="Minto R.E."/>
            <person name="Hibbett D.S."/>
        </authorList>
    </citation>
    <scope>NUCLEOTIDE SEQUENCE [LARGE SCALE GENOMIC DNA]</scope>
    <source>
        <strain evidence="3 4">ATCC 64428</strain>
    </source>
</reference>
<name>A0A0D7AL55_9AGAR</name>
<sequence>MKSFGLALSLSVALWAAGVSAQSSHSMTDSNTGITFQAFTDPQTNLTFGLVVPETIGSDFIGQIVVPTNGSGWGGVSLTDDMTDSLLIVAWPNGDEVMHSFRETSQYESPYVYNSSSVSLSEIPAGTFINSTHLSLTFLCSGCITNNSLSFTSNASVAVMGYAVSVKEVYDPSDSATELTYHAKGFGEFGMIIANASSSKYDTWAAMA</sequence>
<feature type="domain" description="Cellobiose dehydrogenase-like cytochrome" evidence="2">
    <location>
        <begin position="28"/>
        <end position="202"/>
    </location>
</feature>
<dbReference type="InterPro" id="IPR015920">
    <property type="entry name" value="Cellobiose_DH-like_cyt"/>
</dbReference>
<organism evidence="3 4">
    <name type="scientific">Fistulina hepatica ATCC 64428</name>
    <dbReference type="NCBI Taxonomy" id="1128425"/>
    <lineage>
        <taxon>Eukaryota</taxon>
        <taxon>Fungi</taxon>
        <taxon>Dikarya</taxon>
        <taxon>Basidiomycota</taxon>
        <taxon>Agaricomycotina</taxon>
        <taxon>Agaricomycetes</taxon>
        <taxon>Agaricomycetidae</taxon>
        <taxon>Agaricales</taxon>
        <taxon>Fistulinaceae</taxon>
        <taxon>Fistulina</taxon>
    </lineage>
</organism>
<dbReference type="AlphaFoldDB" id="A0A0D7AL55"/>
<evidence type="ECO:0000259" key="2">
    <source>
        <dbReference type="Pfam" id="PF16010"/>
    </source>
</evidence>
<evidence type="ECO:0000256" key="1">
    <source>
        <dbReference type="SAM" id="SignalP"/>
    </source>
</evidence>
<proteinExistence type="predicted"/>
<keyword evidence="4" id="KW-1185">Reference proteome</keyword>